<protein>
    <submittedName>
        <fullName evidence="1">Uncharacterized protein</fullName>
    </submittedName>
</protein>
<evidence type="ECO:0000313" key="2">
    <source>
        <dbReference type="Proteomes" id="UP000184536"/>
    </source>
</evidence>
<reference evidence="2" key="1">
    <citation type="submission" date="2016-11" db="EMBL/GenBank/DDBJ databases">
        <authorList>
            <person name="Varghese N."/>
            <person name="Submissions S."/>
        </authorList>
    </citation>
    <scope>NUCLEOTIDE SEQUENCE [LARGE SCALE GENOMIC DNA]</scope>
    <source>
        <strain evidence="2">DSM 17957</strain>
    </source>
</reference>
<dbReference type="STRING" id="1121919.SAMN02745975_00267"/>
<keyword evidence="2" id="KW-1185">Reference proteome</keyword>
<dbReference type="RefSeq" id="WP_110939571.1">
    <property type="nucleotide sequence ID" value="NZ_FQZV01000004.1"/>
</dbReference>
<dbReference type="AlphaFoldDB" id="A0A1M6CN08"/>
<dbReference type="EMBL" id="FQZV01000004">
    <property type="protein sequence ID" value="SHI62303.1"/>
    <property type="molecule type" value="Genomic_DNA"/>
</dbReference>
<gene>
    <name evidence="1" type="ORF">SAMN02745975_00267</name>
</gene>
<name>A0A1M6CN08_9FIRM</name>
<proteinExistence type="predicted"/>
<dbReference type="Proteomes" id="UP000184536">
    <property type="component" value="Unassembled WGS sequence"/>
</dbReference>
<dbReference type="OrthoDB" id="1798834at2"/>
<evidence type="ECO:0000313" key="1">
    <source>
        <dbReference type="EMBL" id="SHI62303.1"/>
    </source>
</evidence>
<organism evidence="1 2">
    <name type="scientific">Geosporobacter subterraneus DSM 17957</name>
    <dbReference type="NCBI Taxonomy" id="1121919"/>
    <lineage>
        <taxon>Bacteria</taxon>
        <taxon>Bacillati</taxon>
        <taxon>Bacillota</taxon>
        <taxon>Clostridia</taxon>
        <taxon>Peptostreptococcales</taxon>
        <taxon>Thermotaleaceae</taxon>
        <taxon>Geosporobacter</taxon>
    </lineage>
</organism>
<accession>A0A1M6CN08</accession>
<sequence>MTYKDHIKKELEEQLERVKQRLQILDMIEEKLFQMRELAQRVVDEDLTDEEIQKINKQVKYLEEQVRLLDSESTQLS</sequence>